<keyword evidence="3" id="KW-1185">Reference proteome</keyword>
<dbReference type="Proteomes" id="UP000613030">
    <property type="component" value="Unassembled WGS sequence"/>
</dbReference>
<keyword evidence="1" id="KW-0472">Membrane</keyword>
<keyword evidence="1" id="KW-1133">Transmembrane helix</keyword>
<comment type="caution">
    <text evidence="2">The sequence shown here is derived from an EMBL/GenBank/DDBJ whole genome shotgun (WGS) entry which is preliminary data.</text>
</comment>
<name>A0ABS1KYX9_9BACT</name>
<keyword evidence="1" id="KW-0812">Transmembrane</keyword>
<evidence type="ECO:0000313" key="3">
    <source>
        <dbReference type="Proteomes" id="UP000613030"/>
    </source>
</evidence>
<organism evidence="2 3">
    <name type="scientific">Chryseolinea lacunae</name>
    <dbReference type="NCBI Taxonomy" id="2801331"/>
    <lineage>
        <taxon>Bacteria</taxon>
        <taxon>Pseudomonadati</taxon>
        <taxon>Bacteroidota</taxon>
        <taxon>Cytophagia</taxon>
        <taxon>Cytophagales</taxon>
        <taxon>Fulvivirgaceae</taxon>
        <taxon>Chryseolinea</taxon>
    </lineage>
</organism>
<protein>
    <submittedName>
        <fullName evidence="2">Uncharacterized protein</fullName>
    </submittedName>
</protein>
<feature type="transmembrane region" description="Helical" evidence="1">
    <location>
        <begin position="50"/>
        <end position="68"/>
    </location>
</feature>
<evidence type="ECO:0000313" key="2">
    <source>
        <dbReference type="EMBL" id="MBL0744589.1"/>
    </source>
</evidence>
<gene>
    <name evidence="2" type="ORF">JI741_25365</name>
</gene>
<dbReference type="EMBL" id="JAERRB010000011">
    <property type="protein sequence ID" value="MBL0744589.1"/>
    <property type="molecule type" value="Genomic_DNA"/>
</dbReference>
<evidence type="ECO:0000256" key="1">
    <source>
        <dbReference type="SAM" id="Phobius"/>
    </source>
</evidence>
<proteinExistence type="predicted"/>
<accession>A0ABS1KYX9</accession>
<sequence length="73" mass="7675">MHGLGLTPLECQRAFSAGDINYWKAAGCAGSLENNALVASKKQELDGKTVAIMVGGVLFTGLLIYFVSSPSKK</sequence>
<dbReference type="RefSeq" id="WP_202014287.1">
    <property type="nucleotide sequence ID" value="NZ_JAERRB010000011.1"/>
</dbReference>
<reference evidence="2 3" key="1">
    <citation type="submission" date="2021-01" db="EMBL/GenBank/DDBJ databases">
        <title>Chryseolinea sp. Jin1 Genome sequencing and assembly.</title>
        <authorList>
            <person name="Kim I."/>
        </authorList>
    </citation>
    <scope>NUCLEOTIDE SEQUENCE [LARGE SCALE GENOMIC DNA]</scope>
    <source>
        <strain evidence="2 3">Jin1</strain>
    </source>
</reference>